<keyword evidence="10" id="KW-1185">Reference proteome</keyword>
<dbReference type="PANTHER" id="PTHR30349">
    <property type="entry name" value="PHAGE INTEGRASE-RELATED"/>
    <property type="match status" value="1"/>
</dbReference>
<evidence type="ECO:0000313" key="9">
    <source>
        <dbReference type="EMBL" id="EDM79548.1"/>
    </source>
</evidence>
<evidence type="ECO:0000256" key="5">
    <source>
        <dbReference type="PROSITE-ProRule" id="PRU01248"/>
    </source>
</evidence>
<dbReference type="InterPro" id="IPR013762">
    <property type="entry name" value="Integrase-like_cat_sf"/>
</dbReference>
<dbReference type="PROSITE" id="PS51900">
    <property type="entry name" value="CB"/>
    <property type="match status" value="1"/>
</dbReference>
<dbReference type="PANTHER" id="PTHR30349:SF64">
    <property type="entry name" value="PROPHAGE INTEGRASE INTD-RELATED"/>
    <property type="match status" value="1"/>
</dbReference>
<dbReference type="AlphaFoldDB" id="A6G3E1"/>
<evidence type="ECO:0000256" key="3">
    <source>
        <dbReference type="ARBA" id="ARBA00023125"/>
    </source>
</evidence>
<name>A6G3E1_9BACT</name>
<comment type="caution">
    <text evidence="9">The sequence shown here is derived from an EMBL/GenBank/DDBJ whole genome shotgun (WGS) entry which is preliminary data.</text>
</comment>
<keyword evidence="3 5" id="KW-0238">DNA-binding</keyword>
<dbReference type="GO" id="GO:0003677">
    <property type="term" value="F:DNA binding"/>
    <property type="evidence" value="ECO:0007669"/>
    <property type="project" value="UniProtKB-UniRule"/>
</dbReference>
<dbReference type="OrthoDB" id="9789256at2"/>
<feature type="compositionally biased region" description="Basic residues" evidence="6">
    <location>
        <begin position="381"/>
        <end position="398"/>
    </location>
</feature>
<dbReference type="Proteomes" id="UP000005801">
    <property type="component" value="Unassembled WGS sequence"/>
</dbReference>
<dbReference type="CDD" id="cd00796">
    <property type="entry name" value="INT_Rci_Hp1_C"/>
    <property type="match status" value="1"/>
</dbReference>
<evidence type="ECO:0000256" key="2">
    <source>
        <dbReference type="ARBA" id="ARBA00022908"/>
    </source>
</evidence>
<feature type="domain" description="Tyr recombinase" evidence="7">
    <location>
        <begin position="179"/>
        <end position="365"/>
    </location>
</feature>
<evidence type="ECO:0000256" key="4">
    <source>
        <dbReference type="ARBA" id="ARBA00023172"/>
    </source>
</evidence>
<evidence type="ECO:0000256" key="1">
    <source>
        <dbReference type="ARBA" id="ARBA00008857"/>
    </source>
</evidence>
<dbReference type="GO" id="GO:0015074">
    <property type="term" value="P:DNA integration"/>
    <property type="evidence" value="ECO:0007669"/>
    <property type="project" value="UniProtKB-KW"/>
</dbReference>
<gene>
    <name evidence="9" type="ORF">PPSIR1_21009</name>
</gene>
<evidence type="ECO:0000256" key="6">
    <source>
        <dbReference type="SAM" id="MobiDB-lite"/>
    </source>
</evidence>
<dbReference type="STRING" id="391625.PPSIR1_21009"/>
<dbReference type="PROSITE" id="PS51898">
    <property type="entry name" value="TYR_RECOMBINASE"/>
    <property type="match status" value="1"/>
</dbReference>
<feature type="compositionally biased region" description="Basic and acidic residues" evidence="6">
    <location>
        <begin position="363"/>
        <end position="373"/>
    </location>
</feature>
<dbReference type="eggNOG" id="COG0582">
    <property type="taxonomic scope" value="Bacteria"/>
</dbReference>
<dbReference type="SUPFAM" id="SSF56349">
    <property type="entry name" value="DNA breaking-rejoining enzymes"/>
    <property type="match status" value="1"/>
</dbReference>
<sequence length="398" mass="46481">MSVRKRKWRDKQGRQHERWMVHIEHTWPDGRKLTIRKVSPVQTKRGAERYERELRKQLFTGQWEEGDKQQTPTLQGFVEEFLAYQRTINKPAVIRRKEGILRLHLLPAFGRHRLDKIDERMIDQYKVDRLATLTRTGSPFQPQTVNQHLKVLGRIFTVAKKWKLVREVPEIVLLKQRKSDFDFLDFDETEAFLTGTAEHLPDWHTYMVVAVRTGLRVGEMIALRWREDIDLQRGRISVNQSWSVENGFTSTKSDKRRELPLTWDARDALEAQRVRVQGKLVFPREGAPTHSAGTVQYAIDKITEALEMRHLHNHVLRHTFASHAVMRGVPMRQVQEWLGHQSITTTMRYAHLSRGYGDELIKRLAPENPHGEDGAPAGGARKQHKHSTRKTKRPKAPV</sequence>
<keyword evidence="2" id="KW-0229">DNA integration</keyword>
<dbReference type="InterPro" id="IPR011010">
    <property type="entry name" value="DNA_brk_join_enz"/>
</dbReference>
<evidence type="ECO:0000259" key="8">
    <source>
        <dbReference type="PROSITE" id="PS51900"/>
    </source>
</evidence>
<evidence type="ECO:0000313" key="10">
    <source>
        <dbReference type="Proteomes" id="UP000005801"/>
    </source>
</evidence>
<reference evidence="9 10" key="1">
    <citation type="submission" date="2007-06" db="EMBL/GenBank/DDBJ databases">
        <authorList>
            <person name="Shimkets L."/>
            <person name="Ferriera S."/>
            <person name="Johnson J."/>
            <person name="Kravitz S."/>
            <person name="Beeson K."/>
            <person name="Sutton G."/>
            <person name="Rogers Y.-H."/>
            <person name="Friedman R."/>
            <person name="Frazier M."/>
            <person name="Venter J.C."/>
        </authorList>
    </citation>
    <scope>NUCLEOTIDE SEQUENCE [LARGE SCALE GENOMIC DNA]</scope>
    <source>
        <strain evidence="9 10">SIR-1</strain>
    </source>
</reference>
<dbReference type="Pfam" id="PF00589">
    <property type="entry name" value="Phage_integrase"/>
    <property type="match status" value="1"/>
</dbReference>
<keyword evidence="4" id="KW-0233">DNA recombination</keyword>
<dbReference type="InterPro" id="IPR044068">
    <property type="entry name" value="CB"/>
</dbReference>
<organism evidence="9 10">
    <name type="scientific">Plesiocystis pacifica SIR-1</name>
    <dbReference type="NCBI Taxonomy" id="391625"/>
    <lineage>
        <taxon>Bacteria</taxon>
        <taxon>Pseudomonadati</taxon>
        <taxon>Myxococcota</taxon>
        <taxon>Polyangia</taxon>
        <taxon>Nannocystales</taxon>
        <taxon>Nannocystaceae</taxon>
        <taxon>Plesiocystis</taxon>
    </lineage>
</organism>
<accession>A6G3E1</accession>
<dbReference type="InterPro" id="IPR010998">
    <property type="entry name" value="Integrase_recombinase_N"/>
</dbReference>
<proteinExistence type="inferred from homology"/>
<dbReference type="InterPro" id="IPR004107">
    <property type="entry name" value="Integrase_SAM-like_N"/>
</dbReference>
<feature type="domain" description="Core-binding (CB)" evidence="8">
    <location>
        <begin position="72"/>
        <end position="160"/>
    </location>
</feature>
<dbReference type="InterPro" id="IPR050090">
    <property type="entry name" value="Tyrosine_recombinase_XerCD"/>
</dbReference>
<dbReference type="GO" id="GO:0006310">
    <property type="term" value="P:DNA recombination"/>
    <property type="evidence" value="ECO:0007669"/>
    <property type="project" value="UniProtKB-KW"/>
</dbReference>
<dbReference type="Pfam" id="PF14659">
    <property type="entry name" value="Phage_int_SAM_3"/>
    <property type="match status" value="1"/>
</dbReference>
<comment type="similarity">
    <text evidence="1">Belongs to the 'phage' integrase family.</text>
</comment>
<evidence type="ECO:0000259" key="7">
    <source>
        <dbReference type="PROSITE" id="PS51898"/>
    </source>
</evidence>
<dbReference type="EMBL" id="ABCS01000018">
    <property type="protein sequence ID" value="EDM79548.1"/>
    <property type="molecule type" value="Genomic_DNA"/>
</dbReference>
<dbReference type="InterPro" id="IPR002104">
    <property type="entry name" value="Integrase_catalytic"/>
</dbReference>
<feature type="region of interest" description="Disordered" evidence="6">
    <location>
        <begin position="363"/>
        <end position="398"/>
    </location>
</feature>
<dbReference type="Gene3D" id="1.10.443.10">
    <property type="entry name" value="Intergrase catalytic core"/>
    <property type="match status" value="1"/>
</dbReference>
<dbReference type="Gene3D" id="1.10.150.130">
    <property type="match status" value="1"/>
</dbReference>
<protein>
    <submittedName>
        <fullName evidence="9">Phage integrase</fullName>
    </submittedName>
</protein>